<reference evidence="8" key="1">
    <citation type="submission" date="2021-02" db="EMBL/GenBank/DDBJ databases">
        <authorList>
            <person name="Nowell W R."/>
        </authorList>
    </citation>
    <scope>NUCLEOTIDE SEQUENCE</scope>
</reference>
<dbReference type="PRINTS" id="PR00392">
    <property type="entry name" value="PROFILIN"/>
</dbReference>
<dbReference type="EMBL" id="CAJOBB010000757">
    <property type="protein sequence ID" value="CAF3745190.1"/>
    <property type="molecule type" value="Genomic_DNA"/>
</dbReference>
<gene>
    <name evidence="8" type="ORF">KXQ929_LOCUS13907</name>
</gene>
<dbReference type="PANTHER" id="PTHR11604:SF0">
    <property type="entry name" value="PROFILIN"/>
    <property type="match status" value="1"/>
</dbReference>
<dbReference type="PANTHER" id="PTHR11604">
    <property type="entry name" value="PROFILIN"/>
    <property type="match status" value="1"/>
</dbReference>
<keyword evidence="6" id="KW-0206">Cytoskeleton</keyword>
<dbReference type="PRINTS" id="PR01640">
    <property type="entry name" value="PROFILINPLNT"/>
</dbReference>
<dbReference type="Pfam" id="PF00235">
    <property type="entry name" value="Profilin"/>
    <property type="match status" value="1"/>
</dbReference>
<evidence type="ECO:0000313" key="9">
    <source>
        <dbReference type="Proteomes" id="UP000663868"/>
    </source>
</evidence>
<evidence type="ECO:0000256" key="4">
    <source>
        <dbReference type="ARBA" id="ARBA00022490"/>
    </source>
</evidence>
<sequence length="135" mass="15249">MELRWLLQTKTSVEENPDDQHKRPGCFRRTSCSFESLSKRKRLATIRRSKPRWYWPSFAGGHYWSGWECLGYISWLSAEADDRSIYGKKALGSGGVILVKTSKTVIIGLYEEGQQPGNAAAVVEGVADYLINNGY</sequence>
<comment type="subunit">
    <text evidence="3">Occurs in many kinds of cells as a complex with monomeric actin in a 1:1 ratio.</text>
</comment>
<dbReference type="GO" id="GO:0003785">
    <property type="term" value="F:actin monomer binding"/>
    <property type="evidence" value="ECO:0007669"/>
    <property type="project" value="TreeGrafter"/>
</dbReference>
<dbReference type="Gene3D" id="3.30.450.30">
    <property type="entry name" value="Dynein light chain 2a, cytoplasmic"/>
    <property type="match status" value="1"/>
</dbReference>
<name>A0A818XU05_9BILA</name>
<comment type="subcellular location">
    <subcellularLocation>
        <location evidence="1">Cytoplasm</location>
        <location evidence="1">Cytoskeleton</location>
    </subcellularLocation>
</comment>
<dbReference type="InterPro" id="IPR005455">
    <property type="entry name" value="PFN_euk"/>
</dbReference>
<keyword evidence="4" id="KW-0963">Cytoplasm</keyword>
<dbReference type="SUPFAM" id="SSF55770">
    <property type="entry name" value="Profilin (actin-binding protein)"/>
    <property type="match status" value="1"/>
</dbReference>
<dbReference type="InterPro" id="IPR048278">
    <property type="entry name" value="PFN"/>
</dbReference>
<comment type="caution">
    <text evidence="8">The sequence shown here is derived from an EMBL/GenBank/DDBJ whole genome shotgun (WGS) entry which is preliminary data.</text>
</comment>
<organism evidence="8 9">
    <name type="scientific">Adineta steineri</name>
    <dbReference type="NCBI Taxonomy" id="433720"/>
    <lineage>
        <taxon>Eukaryota</taxon>
        <taxon>Metazoa</taxon>
        <taxon>Spiralia</taxon>
        <taxon>Gnathifera</taxon>
        <taxon>Rotifera</taxon>
        <taxon>Eurotatoria</taxon>
        <taxon>Bdelloidea</taxon>
        <taxon>Adinetida</taxon>
        <taxon>Adinetidae</taxon>
        <taxon>Adineta</taxon>
    </lineage>
</organism>
<evidence type="ECO:0000256" key="3">
    <source>
        <dbReference type="ARBA" id="ARBA00011583"/>
    </source>
</evidence>
<dbReference type="GO" id="GO:0005856">
    <property type="term" value="C:cytoskeleton"/>
    <property type="evidence" value="ECO:0007669"/>
    <property type="project" value="UniProtKB-SubCell"/>
</dbReference>
<evidence type="ECO:0000313" key="8">
    <source>
        <dbReference type="EMBL" id="CAF3745190.1"/>
    </source>
</evidence>
<dbReference type="AlphaFoldDB" id="A0A818XU05"/>
<comment type="similarity">
    <text evidence="2 7">Belongs to the profilin family.</text>
</comment>
<evidence type="ECO:0000256" key="5">
    <source>
        <dbReference type="ARBA" id="ARBA00023203"/>
    </source>
</evidence>
<dbReference type="SMART" id="SM00392">
    <property type="entry name" value="PROF"/>
    <property type="match status" value="1"/>
</dbReference>
<evidence type="ECO:0000256" key="6">
    <source>
        <dbReference type="ARBA" id="ARBA00023212"/>
    </source>
</evidence>
<dbReference type="GO" id="GO:0005938">
    <property type="term" value="C:cell cortex"/>
    <property type="evidence" value="ECO:0007669"/>
    <property type="project" value="TreeGrafter"/>
</dbReference>
<evidence type="ECO:0000256" key="7">
    <source>
        <dbReference type="RuleBase" id="RU003909"/>
    </source>
</evidence>
<evidence type="ECO:0000256" key="1">
    <source>
        <dbReference type="ARBA" id="ARBA00004245"/>
    </source>
</evidence>
<keyword evidence="5 7" id="KW-0009">Actin-binding</keyword>
<accession>A0A818XU05</accession>
<dbReference type="InterPro" id="IPR036140">
    <property type="entry name" value="PFN_sf"/>
</dbReference>
<protein>
    <recommendedName>
        <fullName evidence="7">Profilin</fullName>
    </recommendedName>
</protein>
<dbReference type="Proteomes" id="UP000663868">
    <property type="component" value="Unassembled WGS sequence"/>
</dbReference>
<proteinExistence type="inferred from homology"/>
<evidence type="ECO:0000256" key="2">
    <source>
        <dbReference type="ARBA" id="ARBA00010058"/>
    </source>
</evidence>